<evidence type="ECO:0000256" key="1">
    <source>
        <dbReference type="ARBA" id="ARBA00001928"/>
    </source>
</evidence>
<dbReference type="PANTHER" id="PTHR10067:SF6">
    <property type="entry name" value="PHOSPHATIDYLSERINE DECARBOXYLASE PROENZYME, MITOCHONDRIAL"/>
    <property type="match status" value="1"/>
</dbReference>
<dbReference type="EMBL" id="BJXW01000022">
    <property type="protein sequence ID" value="GEN31709.1"/>
    <property type="molecule type" value="Genomic_DNA"/>
</dbReference>
<evidence type="ECO:0000256" key="5">
    <source>
        <dbReference type="ARBA" id="ARBA00022793"/>
    </source>
</evidence>
<keyword evidence="5" id="KW-0210">Decarboxylase</keyword>
<dbReference type="AlphaFoldDB" id="A0A511UYQ0"/>
<dbReference type="GO" id="GO:0004609">
    <property type="term" value="F:phosphatidylserine decarboxylase activity"/>
    <property type="evidence" value="ECO:0007669"/>
    <property type="project" value="UniProtKB-EC"/>
</dbReference>
<evidence type="ECO:0000313" key="13">
    <source>
        <dbReference type="EMBL" id="GEN31709.1"/>
    </source>
</evidence>
<evidence type="ECO:0000256" key="11">
    <source>
        <dbReference type="ARBA" id="ARBA00023317"/>
    </source>
</evidence>
<keyword evidence="11" id="KW-0670">Pyruvate</keyword>
<evidence type="ECO:0000256" key="6">
    <source>
        <dbReference type="ARBA" id="ARBA00023098"/>
    </source>
</evidence>
<dbReference type="PANTHER" id="PTHR10067">
    <property type="entry name" value="PHOSPHATIDYLSERINE DECARBOXYLASE"/>
    <property type="match status" value="1"/>
</dbReference>
<organism evidence="13 14">
    <name type="scientific">Cerasibacillus quisquiliarum</name>
    <dbReference type="NCBI Taxonomy" id="227865"/>
    <lineage>
        <taxon>Bacteria</taxon>
        <taxon>Bacillati</taxon>
        <taxon>Bacillota</taxon>
        <taxon>Bacilli</taxon>
        <taxon>Bacillales</taxon>
        <taxon>Bacillaceae</taxon>
        <taxon>Cerasibacillus</taxon>
    </lineage>
</organism>
<dbReference type="InterPro" id="IPR033177">
    <property type="entry name" value="PSD-B"/>
</dbReference>
<evidence type="ECO:0000256" key="9">
    <source>
        <dbReference type="ARBA" id="ARBA00023239"/>
    </source>
</evidence>
<proteinExistence type="predicted"/>
<accession>A0A511UYQ0</accession>
<protein>
    <recommendedName>
        <fullName evidence="3">phosphatidylserine decarboxylase</fullName>
        <ecNumber evidence="3">4.1.1.65</ecNumber>
    </recommendedName>
</protein>
<keyword evidence="10" id="KW-1208">Phospholipid metabolism</keyword>
<evidence type="ECO:0000256" key="4">
    <source>
        <dbReference type="ARBA" id="ARBA00022516"/>
    </source>
</evidence>
<keyword evidence="8" id="KW-0594">Phospholipid biosynthesis</keyword>
<dbReference type="NCBIfam" id="TIGR00163">
    <property type="entry name" value="PS_decarb"/>
    <property type="match status" value="1"/>
</dbReference>
<dbReference type="RefSeq" id="WP_170226686.1">
    <property type="nucleotide sequence ID" value="NZ_BJXW01000022.1"/>
</dbReference>
<keyword evidence="7" id="KW-0865">Zymogen</keyword>
<evidence type="ECO:0000256" key="7">
    <source>
        <dbReference type="ARBA" id="ARBA00023145"/>
    </source>
</evidence>
<dbReference type="Pfam" id="PF02666">
    <property type="entry name" value="PS_Dcarbxylase"/>
    <property type="match status" value="1"/>
</dbReference>
<name>A0A511UYQ0_9BACI</name>
<evidence type="ECO:0000256" key="8">
    <source>
        <dbReference type="ARBA" id="ARBA00023209"/>
    </source>
</evidence>
<comment type="caution">
    <text evidence="13">The sequence shown here is derived from an EMBL/GenBank/DDBJ whole genome shotgun (WGS) entry which is preliminary data.</text>
</comment>
<comment type="pathway">
    <text evidence="12">Phospholipid metabolism; phosphatidylethanolamine biosynthesis.</text>
</comment>
<dbReference type="InterPro" id="IPR003817">
    <property type="entry name" value="PS_Dcarbxylase"/>
</dbReference>
<sequence length="258" mass="29532">MKFLLKNVVELTGNKYSSMLLKSFAQSRLSKPLIRPFAKTYAINLKEAEYPISHYQSLHDFFTRRLNNQVHTIDYSTNTLVSPTDAQLSDMGPISSKQRFYIKHQLYFLDEILGSSDIAKTYENGFFFIFYLSPRDYHRFHYPMTGSLTKRYALGEKSFPVNTLGMRLGQSPFSTNYRIVSELSTAYGHIAMIKIGALNINSIQLTNSRSKFNKGEELGYFSFGSTVLLLIEPNQSFKPLLKANTTVRVGQPIAKWVE</sequence>
<keyword evidence="9" id="KW-0456">Lyase</keyword>
<evidence type="ECO:0000256" key="12">
    <source>
        <dbReference type="ARBA" id="ARBA00024326"/>
    </source>
</evidence>
<comment type="cofactor">
    <cofactor evidence="1">
        <name>pyruvate</name>
        <dbReference type="ChEBI" id="CHEBI:15361"/>
    </cofactor>
</comment>
<evidence type="ECO:0000256" key="3">
    <source>
        <dbReference type="ARBA" id="ARBA00012243"/>
    </source>
</evidence>
<evidence type="ECO:0000256" key="10">
    <source>
        <dbReference type="ARBA" id="ARBA00023264"/>
    </source>
</evidence>
<gene>
    <name evidence="13" type="primary">psd</name>
    <name evidence="13" type="ORF">CQU01_19470</name>
</gene>
<dbReference type="Proteomes" id="UP000321491">
    <property type="component" value="Unassembled WGS sequence"/>
</dbReference>
<keyword evidence="4" id="KW-0444">Lipid biosynthesis</keyword>
<dbReference type="GO" id="GO:0006646">
    <property type="term" value="P:phosphatidylethanolamine biosynthetic process"/>
    <property type="evidence" value="ECO:0007669"/>
    <property type="project" value="UniProtKB-UniPathway"/>
</dbReference>
<evidence type="ECO:0000313" key="14">
    <source>
        <dbReference type="Proteomes" id="UP000321491"/>
    </source>
</evidence>
<evidence type="ECO:0000256" key="2">
    <source>
        <dbReference type="ARBA" id="ARBA00005189"/>
    </source>
</evidence>
<reference evidence="13 14" key="1">
    <citation type="submission" date="2019-07" db="EMBL/GenBank/DDBJ databases">
        <title>Whole genome shotgun sequence of Cerasibacillus quisquiliarum NBRC 102429.</title>
        <authorList>
            <person name="Hosoyama A."/>
            <person name="Uohara A."/>
            <person name="Ohji S."/>
            <person name="Ichikawa N."/>
        </authorList>
    </citation>
    <scope>NUCLEOTIDE SEQUENCE [LARGE SCALE GENOMIC DNA]</scope>
    <source>
        <strain evidence="13 14">NBRC 102429</strain>
    </source>
</reference>
<dbReference type="NCBIfam" id="NF002853">
    <property type="entry name" value="PRK03140.1"/>
    <property type="match status" value="1"/>
</dbReference>
<keyword evidence="6" id="KW-0443">Lipid metabolism</keyword>
<comment type="pathway">
    <text evidence="2">Lipid metabolism.</text>
</comment>
<dbReference type="UniPathway" id="UPA00558"/>
<keyword evidence="14" id="KW-1185">Reference proteome</keyword>
<dbReference type="EC" id="4.1.1.65" evidence="3"/>